<evidence type="ECO:0000256" key="1">
    <source>
        <dbReference type="ARBA" id="ARBA00023002"/>
    </source>
</evidence>
<dbReference type="EMBL" id="HBHP01017876">
    <property type="protein sequence ID" value="CAD9766269.1"/>
    <property type="molecule type" value="Transcribed_RNA"/>
</dbReference>
<dbReference type="PANTHER" id="PTHR11972">
    <property type="entry name" value="NADPH OXIDASE"/>
    <property type="match status" value="1"/>
</dbReference>
<dbReference type="Gene3D" id="3.40.50.80">
    <property type="entry name" value="Nucleotide-binding domain of ferredoxin-NADP reductase (FNR) module"/>
    <property type="match status" value="1"/>
</dbReference>
<proteinExistence type="predicted"/>
<dbReference type="Pfam" id="PF08030">
    <property type="entry name" value="NAD_binding_6"/>
    <property type="match status" value="1"/>
</dbReference>
<name>A0A7S2TRE8_9EUKA</name>
<sequence length="226" mass="26064">MDHTRPLHNIWASTSASWSHVAGAGIGLTPVAACVQSVVFHRWKFSMGETYPSQAHFYWVVSHKDVQAYRWFVARLKEVQDCVVNMRKKNSETMSSKFFRFHIYVTSVKESKETKEGSHQSDADFWGVPSKESDIVTERAHFSKMDLYNALLYPKRDHHVLGDIHIWKGRPNWDDRFQEVSESNPKGPVGVMFCGNRHIGADLKDKCVKFSSVAQGRMFKLHKENF</sequence>
<dbReference type="InterPro" id="IPR050369">
    <property type="entry name" value="RBOH/FRE"/>
</dbReference>
<reference evidence="3" key="1">
    <citation type="submission" date="2021-01" db="EMBL/GenBank/DDBJ databases">
        <authorList>
            <person name="Corre E."/>
            <person name="Pelletier E."/>
            <person name="Niang G."/>
            <person name="Scheremetjew M."/>
            <person name="Finn R."/>
            <person name="Kale V."/>
            <person name="Holt S."/>
            <person name="Cochrane G."/>
            <person name="Meng A."/>
            <person name="Brown T."/>
            <person name="Cohen L."/>
        </authorList>
    </citation>
    <scope>NUCLEOTIDE SEQUENCE</scope>
    <source>
        <strain evidence="3">CCMP622</strain>
    </source>
</reference>
<dbReference type="PANTHER" id="PTHR11972:SF153">
    <property type="entry name" value="SUPEROXIDE-GENERATING NADPH OXIDASE HEAVY CHAIN SUBUNIT A"/>
    <property type="match status" value="1"/>
</dbReference>
<dbReference type="AlphaFoldDB" id="A0A7S2TRE8"/>
<evidence type="ECO:0000259" key="2">
    <source>
        <dbReference type="Pfam" id="PF08030"/>
    </source>
</evidence>
<gene>
    <name evidence="3" type="ORF">LSP00402_LOCUS11081</name>
</gene>
<accession>A0A7S2TRE8</accession>
<organism evidence="3">
    <name type="scientific">Lotharella oceanica</name>
    <dbReference type="NCBI Taxonomy" id="641309"/>
    <lineage>
        <taxon>Eukaryota</taxon>
        <taxon>Sar</taxon>
        <taxon>Rhizaria</taxon>
        <taxon>Cercozoa</taxon>
        <taxon>Chlorarachniophyceae</taxon>
        <taxon>Lotharella</taxon>
    </lineage>
</organism>
<keyword evidence="1" id="KW-0560">Oxidoreductase</keyword>
<dbReference type="GO" id="GO:0005886">
    <property type="term" value="C:plasma membrane"/>
    <property type="evidence" value="ECO:0007669"/>
    <property type="project" value="TreeGrafter"/>
</dbReference>
<dbReference type="GO" id="GO:0016491">
    <property type="term" value="F:oxidoreductase activity"/>
    <property type="evidence" value="ECO:0007669"/>
    <property type="project" value="UniProtKB-KW"/>
</dbReference>
<dbReference type="InterPro" id="IPR039261">
    <property type="entry name" value="FNR_nucleotide-bd"/>
</dbReference>
<evidence type="ECO:0000313" key="3">
    <source>
        <dbReference type="EMBL" id="CAD9766269.1"/>
    </source>
</evidence>
<protein>
    <recommendedName>
        <fullName evidence="2">Ferric reductase NAD binding domain-containing protein</fullName>
    </recommendedName>
</protein>
<dbReference type="InterPro" id="IPR013121">
    <property type="entry name" value="Fe_red_NAD-bd_6"/>
</dbReference>
<feature type="domain" description="Ferric reductase NAD binding" evidence="2">
    <location>
        <begin position="23"/>
        <end position="207"/>
    </location>
</feature>